<name>A0A813FUI0_POLGL</name>
<evidence type="ECO:0000256" key="1">
    <source>
        <dbReference type="SAM" id="MobiDB-lite"/>
    </source>
</evidence>
<proteinExistence type="predicted"/>
<feature type="non-terminal residue" evidence="2">
    <location>
        <position position="1"/>
    </location>
</feature>
<dbReference type="EMBL" id="CAJNNV010026088">
    <property type="protein sequence ID" value="CAE8617193.1"/>
    <property type="molecule type" value="Genomic_DNA"/>
</dbReference>
<evidence type="ECO:0000313" key="2">
    <source>
        <dbReference type="EMBL" id="CAE8617193.1"/>
    </source>
</evidence>
<dbReference type="Proteomes" id="UP000654075">
    <property type="component" value="Unassembled WGS sequence"/>
</dbReference>
<protein>
    <submittedName>
        <fullName evidence="2">Uncharacterized protein</fullName>
    </submittedName>
</protein>
<organism evidence="2 3">
    <name type="scientific">Polarella glacialis</name>
    <name type="common">Dinoflagellate</name>
    <dbReference type="NCBI Taxonomy" id="89957"/>
    <lineage>
        <taxon>Eukaryota</taxon>
        <taxon>Sar</taxon>
        <taxon>Alveolata</taxon>
        <taxon>Dinophyceae</taxon>
        <taxon>Suessiales</taxon>
        <taxon>Suessiaceae</taxon>
        <taxon>Polarella</taxon>
    </lineage>
</organism>
<feature type="non-terminal residue" evidence="2">
    <location>
        <position position="123"/>
    </location>
</feature>
<comment type="caution">
    <text evidence="2">The sequence shown here is derived from an EMBL/GenBank/DDBJ whole genome shotgun (WGS) entry which is preliminary data.</text>
</comment>
<sequence length="123" mass="14252">ASLREERRHKDVTLSRSQKDSHLALLPAAAEVRSSWENRQLQRLAQVLRTRARRQGGFRLQKGEKKQLPIQRPSLCRGSWRCWRARTTRIRTCCKPSGRKKRSLSSPRAPPLFPGASSQKRQQ</sequence>
<accession>A0A813FUI0</accession>
<gene>
    <name evidence="2" type="ORF">PGLA1383_LOCUS34857</name>
</gene>
<reference evidence="2" key="1">
    <citation type="submission" date="2021-02" db="EMBL/GenBank/DDBJ databases">
        <authorList>
            <person name="Dougan E. K."/>
            <person name="Rhodes N."/>
            <person name="Thang M."/>
            <person name="Chan C."/>
        </authorList>
    </citation>
    <scope>NUCLEOTIDE SEQUENCE</scope>
</reference>
<feature type="region of interest" description="Disordered" evidence="1">
    <location>
        <begin position="94"/>
        <end position="123"/>
    </location>
</feature>
<keyword evidence="3" id="KW-1185">Reference proteome</keyword>
<dbReference type="AlphaFoldDB" id="A0A813FUI0"/>
<feature type="region of interest" description="Disordered" evidence="1">
    <location>
        <begin position="1"/>
        <end position="20"/>
    </location>
</feature>
<evidence type="ECO:0000313" key="3">
    <source>
        <dbReference type="Proteomes" id="UP000654075"/>
    </source>
</evidence>